<dbReference type="AlphaFoldDB" id="A0A0C2RZW1"/>
<evidence type="ECO:0000313" key="2">
    <source>
        <dbReference type="Proteomes" id="UP000031972"/>
    </source>
</evidence>
<dbReference type="RefSeq" id="WP_041056803.1">
    <property type="nucleotide sequence ID" value="NZ_JXRR01000014.1"/>
</dbReference>
<protein>
    <recommendedName>
        <fullName evidence="3">YhjD</fullName>
    </recommendedName>
</protein>
<keyword evidence="2" id="KW-1185">Reference proteome</keyword>
<dbReference type="OrthoDB" id="2988956at2"/>
<dbReference type="Proteomes" id="UP000031972">
    <property type="component" value="Unassembled WGS sequence"/>
</dbReference>
<evidence type="ECO:0008006" key="3">
    <source>
        <dbReference type="Google" id="ProtNLM"/>
    </source>
</evidence>
<organism evidence="1 2">
    <name type="scientific">Jeotgalibacillus campisalis</name>
    <dbReference type="NCBI Taxonomy" id="220754"/>
    <lineage>
        <taxon>Bacteria</taxon>
        <taxon>Bacillati</taxon>
        <taxon>Bacillota</taxon>
        <taxon>Bacilli</taxon>
        <taxon>Bacillales</taxon>
        <taxon>Caryophanaceae</taxon>
        <taxon>Jeotgalibacillus</taxon>
    </lineage>
</organism>
<dbReference type="Pfam" id="PF26325">
    <property type="entry name" value="YhjD"/>
    <property type="match status" value="1"/>
</dbReference>
<name>A0A0C2RZW1_9BACL</name>
<reference evidence="1 2" key="1">
    <citation type="submission" date="2015-01" db="EMBL/GenBank/DDBJ databases">
        <title>Jeotgalibacillus campisalis genome sequencing.</title>
        <authorList>
            <person name="Goh K.M."/>
            <person name="Chan K.-G."/>
            <person name="Yaakop A.S."/>
            <person name="Ee R."/>
            <person name="Gan H.M."/>
            <person name="Chan C.S."/>
        </authorList>
    </citation>
    <scope>NUCLEOTIDE SEQUENCE [LARGE SCALE GENOMIC DNA]</scope>
    <source>
        <strain evidence="1 2">SF-57</strain>
    </source>
</reference>
<dbReference type="InterPro" id="IPR058600">
    <property type="entry name" value="YhjD-like"/>
</dbReference>
<dbReference type="PATRIC" id="fig|220754.4.peg.1549"/>
<sequence>MTRIPAEDRDLLENAFYFPMLLTVLERDRQLIEQNPFKLKKPYLELIEDTMKAVQVDLTAIKNKMRMKNMKVVKLGSDEAFTSYLFIYRGYEERHNYFNPRLRNHAENLLRFYLLERLASTKEELKAPPSAGITFPS</sequence>
<proteinExistence type="predicted"/>
<accession>A0A0C2RZW1</accession>
<comment type="caution">
    <text evidence="1">The sequence shown here is derived from an EMBL/GenBank/DDBJ whole genome shotgun (WGS) entry which is preliminary data.</text>
</comment>
<gene>
    <name evidence="1" type="ORF">KR50_15260</name>
</gene>
<evidence type="ECO:0000313" key="1">
    <source>
        <dbReference type="EMBL" id="KIL47359.1"/>
    </source>
</evidence>
<dbReference type="EMBL" id="JXRR01000014">
    <property type="protein sequence ID" value="KIL47359.1"/>
    <property type="molecule type" value="Genomic_DNA"/>
</dbReference>